<gene>
    <name evidence="1" type="ORF">AVEN_21220_1</name>
</gene>
<reference evidence="1 2" key="1">
    <citation type="journal article" date="2019" name="Sci. Rep.">
        <title>Orb-weaving spider Araneus ventricosus genome elucidates the spidroin gene catalogue.</title>
        <authorList>
            <person name="Kono N."/>
            <person name="Nakamura H."/>
            <person name="Ohtoshi R."/>
            <person name="Moran D.A.P."/>
            <person name="Shinohara A."/>
            <person name="Yoshida Y."/>
            <person name="Fujiwara M."/>
            <person name="Mori M."/>
            <person name="Tomita M."/>
            <person name="Arakawa K."/>
        </authorList>
    </citation>
    <scope>NUCLEOTIDE SEQUENCE [LARGE SCALE GENOMIC DNA]</scope>
</reference>
<organism evidence="1 2">
    <name type="scientific">Araneus ventricosus</name>
    <name type="common">Orbweaver spider</name>
    <name type="synonym">Epeira ventricosa</name>
    <dbReference type="NCBI Taxonomy" id="182803"/>
    <lineage>
        <taxon>Eukaryota</taxon>
        <taxon>Metazoa</taxon>
        <taxon>Ecdysozoa</taxon>
        <taxon>Arthropoda</taxon>
        <taxon>Chelicerata</taxon>
        <taxon>Arachnida</taxon>
        <taxon>Araneae</taxon>
        <taxon>Araneomorphae</taxon>
        <taxon>Entelegynae</taxon>
        <taxon>Araneoidea</taxon>
        <taxon>Araneidae</taxon>
        <taxon>Araneus</taxon>
    </lineage>
</organism>
<comment type="caution">
    <text evidence="1">The sequence shown here is derived from an EMBL/GenBank/DDBJ whole genome shotgun (WGS) entry which is preliminary data.</text>
</comment>
<proteinExistence type="predicted"/>
<dbReference type="Proteomes" id="UP000499080">
    <property type="component" value="Unassembled WGS sequence"/>
</dbReference>
<accession>A0A4Y2C2K0</accession>
<evidence type="ECO:0000313" key="2">
    <source>
        <dbReference type="Proteomes" id="UP000499080"/>
    </source>
</evidence>
<sequence>MQQIALVLLYVKISISSGNEVALKFINGTLEQFLPFLMPMVMSFSSSLLHLTCGDGEPDAWHLSDTSDPSRTSVSELVSFSVILGGTASGEREKCQ</sequence>
<protein>
    <submittedName>
        <fullName evidence="1">Uncharacterized protein</fullName>
    </submittedName>
</protein>
<evidence type="ECO:0000313" key="1">
    <source>
        <dbReference type="EMBL" id="GBL98700.1"/>
    </source>
</evidence>
<dbReference type="EMBL" id="BGPR01085266">
    <property type="protein sequence ID" value="GBL98700.1"/>
    <property type="molecule type" value="Genomic_DNA"/>
</dbReference>
<dbReference type="AlphaFoldDB" id="A0A4Y2C2K0"/>
<name>A0A4Y2C2K0_ARAVE</name>
<keyword evidence="2" id="KW-1185">Reference proteome</keyword>